<organism evidence="2 3">
    <name type="scientific">Lunasporangiospora selenospora</name>
    <dbReference type="NCBI Taxonomy" id="979761"/>
    <lineage>
        <taxon>Eukaryota</taxon>
        <taxon>Fungi</taxon>
        <taxon>Fungi incertae sedis</taxon>
        <taxon>Mucoromycota</taxon>
        <taxon>Mortierellomycotina</taxon>
        <taxon>Mortierellomycetes</taxon>
        <taxon>Mortierellales</taxon>
        <taxon>Mortierellaceae</taxon>
        <taxon>Lunasporangiospora</taxon>
    </lineage>
</organism>
<dbReference type="InterPro" id="IPR050562">
    <property type="entry name" value="FAD_mOase_fung"/>
</dbReference>
<dbReference type="SUPFAM" id="SSF51905">
    <property type="entry name" value="FAD/NAD(P)-binding domain"/>
    <property type="match status" value="1"/>
</dbReference>
<evidence type="ECO:0000256" key="1">
    <source>
        <dbReference type="SAM" id="MobiDB-lite"/>
    </source>
</evidence>
<dbReference type="Gene3D" id="3.50.50.60">
    <property type="entry name" value="FAD/NAD(P)-binding domain"/>
    <property type="match status" value="1"/>
</dbReference>
<dbReference type="Proteomes" id="UP000780801">
    <property type="component" value="Unassembled WGS sequence"/>
</dbReference>
<protein>
    <recommendedName>
        <fullName evidence="4">FAD-binding domain-containing protein</fullName>
    </recommendedName>
</protein>
<gene>
    <name evidence="2" type="ORF">BGW38_001481</name>
</gene>
<accession>A0A9P6FVI5</accession>
<dbReference type="AlphaFoldDB" id="A0A9P6FVI5"/>
<dbReference type="OrthoDB" id="10029326at2759"/>
<feature type="compositionally biased region" description="Acidic residues" evidence="1">
    <location>
        <begin position="322"/>
        <end position="331"/>
    </location>
</feature>
<proteinExistence type="predicted"/>
<evidence type="ECO:0000313" key="2">
    <source>
        <dbReference type="EMBL" id="KAF9581480.1"/>
    </source>
</evidence>
<sequence>MSILQNEHGVMIRCSDNQTHHGDVLVGADGAHSSVRQSLYKRLKQEGSLPSGDDSELSKGFLCMVGTTDALDPERYPCLRDPYAHFSQVIGKNSPYSWSTISVPDNKICWNVVQQLSDSMTFDDIKFRNSEWAPETNQAMIDEVKGFPITIGGTMRDLIDATPANRISKVFLEEKLFETWYSGRTVLIGDGAVNAMQDAVILANCLYDLESVSPESVEAALKDYRDQRYPHVKYQFDASNTNAKVIYGQTWVDRMVRHVVFNYLPKSVQTRNVAKGAGYRPQASFLPLIENRGKSPLLPQKPSRRYQEEQKRMAQLSKEQQQQEEEEEQQQ</sequence>
<evidence type="ECO:0000313" key="3">
    <source>
        <dbReference type="Proteomes" id="UP000780801"/>
    </source>
</evidence>
<dbReference type="EMBL" id="JAABOA010001470">
    <property type="protein sequence ID" value="KAF9581480.1"/>
    <property type="molecule type" value="Genomic_DNA"/>
</dbReference>
<evidence type="ECO:0008006" key="4">
    <source>
        <dbReference type="Google" id="ProtNLM"/>
    </source>
</evidence>
<name>A0A9P6FVI5_9FUNG</name>
<dbReference type="PANTHER" id="PTHR47356:SF2">
    <property type="entry name" value="FAD-BINDING DOMAIN-CONTAINING PROTEIN-RELATED"/>
    <property type="match status" value="1"/>
</dbReference>
<comment type="caution">
    <text evidence="2">The sequence shown here is derived from an EMBL/GenBank/DDBJ whole genome shotgun (WGS) entry which is preliminary data.</text>
</comment>
<dbReference type="InterPro" id="IPR036188">
    <property type="entry name" value="FAD/NAD-bd_sf"/>
</dbReference>
<dbReference type="GO" id="GO:0004497">
    <property type="term" value="F:monooxygenase activity"/>
    <property type="evidence" value="ECO:0007669"/>
    <property type="project" value="InterPro"/>
</dbReference>
<keyword evidence="3" id="KW-1185">Reference proteome</keyword>
<feature type="region of interest" description="Disordered" evidence="1">
    <location>
        <begin position="290"/>
        <end position="331"/>
    </location>
</feature>
<dbReference type="PANTHER" id="PTHR47356">
    <property type="entry name" value="FAD-DEPENDENT MONOOXYGENASE ASQG-RELATED"/>
    <property type="match status" value="1"/>
</dbReference>
<reference evidence="2" key="1">
    <citation type="journal article" date="2020" name="Fungal Divers.">
        <title>Resolving the Mortierellaceae phylogeny through synthesis of multi-gene phylogenetics and phylogenomics.</title>
        <authorList>
            <person name="Vandepol N."/>
            <person name="Liber J."/>
            <person name="Desiro A."/>
            <person name="Na H."/>
            <person name="Kennedy M."/>
            <person name="Barry K."/>
            <person name="Grigoriev I.V."/>
            <person name="Miller A.N."/>
            <person name="O'Donnell K."/>
            <person name="Stajich J.E."/>
            <person name="Bonito G."/>
        </authorList>
    </citation>
    <scope>NUCLEOTIDE SEQUENCE</scope>
    <source>
        <strain evidence="2">KOD1015</strain>
    </source>
</reference>